<sequence>MYAALSAPKRLPSNPKRRVFMAMAPFGRDCVARCHELTKLGQSCDSRCDMKSLENGHPLLLTSMYLAYIDTQLYTIDVLPD</sequence>
<gene>
    <name evidence="1" type="ORF">TELCIR_01578</name>
</gene>
<name>A0A2G9V1J5_TELCI</name>
<accession>A0A2G9V1J5</accession>
<evidence type="ECO:0000313" key="2">
    <source>
        <dbReference type="Proteomes" id="UP000230423"/>
    </source>
</evidence>
<dbReference type="AlphaFoldDB" id="A0A2G9V1J5"/>
<proteinExistence type="predicted"/>
<dbReference type="EMBL" id="KZ345059">
    <property type="protein sequence ID" value="PIO76347.1"/>
    <property type="molecule type" value="Genomic_DNA"/>
</dbReference>
<dbReference type="Proteomes" id="UP000230423">
    <property type="component" value="Unassembled WGS sequence"/>
</dbReference>
<protein>
    <submittedName>
        <fullName evidence="1">Uncharacterized protein</fullName>
    </submittedName>
</protein>
<organism evidence="1 2">
    <name type="scientific">Teladorsagia circumcincta</name>
    <name type="common">Brown stomach worm</name>
    <name type="synonym">Ostertagia circumcincta</name>
    <dbReference type="NCBI Taxonomy" id="45464"/>
    <lineage>
        <taxon>Eukaryota</taxon>
        <taxon>Metazoa</taxon>
        <taxon>Ecdysozoa</taxon>
        <taxon>Nematoda</taxon>
        <taxon>Chromadorea</taxon>
        <taxon>Rhabditida</taxon>
        <taxon>Rhabditina</taxon>
        <taxon>Rhabditomorpha</taxon>
        <taxon>Strongyloidea</taxon>
        <taxon>Trichostrongylidae</taxon>
        <taxon>Teladorsagia</taxon>
    </lineage>
</organism>
<keyword evidence="2" id="KW-1185">Reference proteome</keyword>
<reference evidence="1 2" key="1">
    <citation type="submission" date="2015-09" db="EMBL/GenBank/DDBJ databases">
        <title>Draft genome of the parasitic nematode Teladorsagia circumcincta isolate WARC Sus (inbred).</title>
        <authorList>
            <person name="Mitreva M."/>
        </authorList>
    </citation>
    <scope>NUCLEOTIDE SEQUENCE [LARGE SCALE GENOMIC DNA]</scope>
    <source>
        <strain evidence="1 2">S</strain>
    </source>
</reference>
<evidence type="ECO:0000313" key="1">
    <source>
        <dbReference type="EMBL" id="PIO76347.1"/>
    </source>
</evidence>